<keyword evidence="1" id="KW-0812">Transmembrane</keyword>
<feature type="transmembrane region" description="Helical" evidence="1">
    <location>
        <begin position="102"/>
        <end position="128"/>
    </location>
</feature>
<evidence type="ECO:0000256" key="1">
    <source>
        <dbReference type="SAM" id="Phobius"/>
    </source>
</evidence>
<gene>
    <name evidence="2" type="ORF">ACFQ1Q_13710</name>
</gene>
<reference evidence="3" key="1">
    <citation type="journal article" date="2019" name="Int. J. Syst. Evol. Microbiol.">
        <title>The Global Catalogue of Microorganisms (GCM) 10K type strain sequencing project: providing services to taxonomists for standard genome sequencing and annotation.</title>
        <authorList>
            <consortium name="The Broad Institute Genomics Platform"/>
            <consortium name="The Broad Institute Genome Sequencing Center for Infectious Disease"/>
            <person name="Wu L."/>
            <person name="Ma J."/>
        </authorList>
    </citation>
    <scope>NUCLEOTIDE SEQUENCE [LARGE SCALE GENOMIC DNA]</scope>
    <source>
        <strain evidence="3">CCUG 62215</strain>
    </source>
</reference>
<evidence type="ECO:0000313" key="3">
    <source>
        <dbReference type="Proteomes" id="UP001597013"/>
    </source>
</evidence>
<evidence type="ECO:0000313" key="2">
    <source>
        <dbReference type="EMBL" id="MFD1064306.1"/>
    </source>
</evidence>
<feature type="transmembrane region" description="Helical" evidence="1">
    <location>
        <begin position="12"/>
        <end position="39"/>
    </location>
</feature>
<name>A0ABW3N9X0_9FLAO</name>
<dbReference type="Gene3D" id="1.10.1760.20">
    <property type="match status" value="1"/>
</dbReference>
<protein>
    <recommendedName>
        <fullName evidence="4">Energy-coupling factor transport system substrate-specific component</fullName>
    </recommendedName>
</protein>
<organism evidence="2 3">
    <name type="scientific">Winogradskyella litorisediminis</name>
    <dbReference type="NCBI Taxonomy" id="1156618"/>
    <lineage>
        <taxon>Bacteria</taxon>
        <taxon>Pseudomonadati</taxon>
        <taxon>Bacteroidota</taxon>
        <taxon>Flavobacteriia</taxon>
        <taxon>Flavobacteriales</taxon>
        <taxon>Flavobacteriaceae</taxon>
        <taxon>Winogradskyella</taxon>
    </lineage>
</organism>
<keyword evidence="1" id="KW-0472">Membrane</keyword>
<dbReference type="EMBL" id="JBHTJL010000016">
    <property type="protein sequence ID" value="MFD1064306.1"/>
    <property type="molecule type" value="Genomic_DNA"/>
</dbReference>
<feature type="transmembrane region" description="Helical" evidence="1">
    <location>
        <begin position="59"/>
        <end position="90"/>
    </location>
</feature>
<keyword evidence="3" id="KW-1185">Reference proteome</keyword>
<sequence>MSDSNSQKERMLVITFIPIAIAINVGIGALVKAFGLPLYLDSIGTIFATLLLGWKRGAIVGVLGFVITSLVINPFAIYFILTQVAIAVFVHIMAKRGWYKNLLRVIGLGLLLGVLAAIVSAPVIVYVFQGATGNGAALVTSFFAKLGNQILESVLLSGISIEPIDKTIQTVIVFIVLKYVPKILLEPFKSGSLKENNFID</sequence>
<dbReference type="Proteomes" id="UP001597013">
    <property type="component" value="Unassembled WGS sequence"/>
</dbReference>
<comment type="caution">
    <text evidence="2">The sequence shown here is derived from an EMBL/GenBank/DDBJ whole genome shotgun (WGS) entry which is preliminary data.</text>
</comment>
<evidence type="ECO:0008006" key="4">
    <source>
        <dbReference type="Google" id="ProtNLM"/>
    </source>
</evidence>
<keyword evidence="1" id="KW-1133">Transmembrane helix</keyword>
<proteinExistence type="predicted"/>
<dbReference type="RefSeq" id="WP_386132655.1">
    <property type="nucleotide sequence ID" value="NZ_JBHTJL010000016.1"/>
</dbReference>
<accession>A0ABW3N9X0</accession>